<evidence type="ECO:0000313" key="12">
    <source>
        <dbReference type="Proteomes" id="UP001165678"/>
    </source>
</evidence>
<comment type="function">
    <text evidence="1 9">Required for the export of heme to the periplasm for the biogenesis of c-type cytochromes.</text>
</comment>
<evidence type="ECO:0000256" key="5">
    <source>
        <dbReference type="ARBA" id="ARBA00022692"/>
    </source>
</evidence>
<comment type="caution">
    <text evidence="11">The sequence shown here is derived from an EMBL/GenBank/DDBJ whole genome shotgun (WGS) entry which is preliminary data.</text>
</comment>
<reference evidence="11" key="1">
    <citation type="submission" date="2022-11" db="EMBL/GenBank/DDBJ databases">
        <title>Larsenimonas rhizosphaerae sp. nov., isolated from a tidal mudflat.</title>
        <authorList>
            <person name="Lee S.D."/>
            <person name="Kim I.S."/>
        </authorList>
    </citation>
    <scope>NUCLEOTIDE SEQUENCE</scope>
    <source>
        <strain evidence="11">GH2-1</strain>
    </source>
</reference>
<name>A0AA41ZDY2_9GAMM</name>
<feature type="transmembrane region" description="Helical" evidence="9">
    <location>
        <begin position="64"/>
        <end position="84"/>
    </location>
</feature>
<dbReference type="GO" id="GO:0020037">
    <property type="term" value="F:heme binding"/>
    <property type="evidence" value="ECO:0007669"/>
    <property type="project" value="InterPro"/>
</dbReference>
<comment type="subcellular location">
    <subcellularLocation>
        <location evidence="9">Cell inner membrane</location>
    </subcellularLocation>
    <subcellularLocation>
        <location evidence="2">Membrane</location>
        <topology evidence="2">Multi-pass membrane protein</topology>
    </subcellularLocation>
</comment>
<keyword evidence="5 9" id="KW-0812">Transmembrane</keyword>
<feature type="transmembrane region" description="Helical" evidence="9">
    <location>
        <begin position="21"/>
        <end position="44"/>
    </location>
</feature>
<dbReference type="InterPro" id="IPR045062">
    <property type="entry name" value="Cyt_c_biogenesis_CcsA/CcmC"/>
</dbReference>
<evidence type="ECO:0000256" key="2">
    <source>
        <dbReference type="ARBA" id="ARBA00004141"/>
    </source>
</evidence>
<keyword evidence="6 9" id="KW-0201">Cytochrome c-type biogenesis</keyword>
<feature type="transmembrane region" description="Helical" evidence="9">
    <location>
        <begin position="96"/>
        <end position="117"/>
    </location>
</feature>
<evidence type="ECO:0000256" key="6">
    <source>
        <dbReference type="ARBA" id="ARBA00022748"/>
    </source>
</evidence>
<sequence>MWQWIHKWGSPRVFYRFSLRVTPWLWCAAALLLGIGAVWGLAFAPPDYQQHDSFRIIYVHVPSAMLAESCFALLAMCGAIFLVWKIKLADMVARVAAPFGASMTFGALVSGAVWGIPTWGTWWVWDARLTSMLILLFLYMGVMALRYAFDRPDSGGRAAAVLALVGVVNLPIIKYSVDWWNTLHQKSSFSLTQAPSMPASMWVPLLLMMLGSYLLFAALVLTRTRHEILRRESRSRWVRALIAPDAGSSDTGV</sequence>
<dbReference type="GO" id="GO:0017004">
    <property type="term" value="P:cytochrome complex assembly"/>
    <property type="evidence" value="ECO:0007669"/>
    <property type="project" value="UniProtKB-KW"/>
</dbReference>
<dbReference type="Pfam" id="PF01578">
    <property type="entry name" value="Cytochrom_C_asm"/>
    <property type="match status" value="1"/>
</dbReference>
<dbReference type="Proteomes" id="UP001165678">
    <property type="component" value="Unassembled WGS sequence"/>
</dbReference>
<comment type="similarity">
    <text evidence="3 9">Belongs to the CcmC/CycZ/HelC family.</text>
</comment>
<dbReference type="InterPro" id="IPR003557">
    <property type="entry name" value="Cyt_c_biogenesis_CcmC"/>
</dbReference>
<organism evidence="11 12">
    <name type="scientific">Larsenimonas rhizosphaerae</name>
    <dbReference type="NCBI Taxonomy" id="2944682"/>
    <lineage>
        <taxon>Bacteria</taxon>
        <taxon>Pseudomonadati</taxon>
        <taxon>Pseudomonadota</taxon>
        <taxon>Gammaproteobacteria</taxon>
        <taxon>Oceanospirillales</taxon>
        <taxon>Halomonadaceae</taxon>
        <taxon>Larsenimonas</taxon>
    </lineage>
</organism>
<accession>A0AA41ZDY2</accession>
<evidence type="ECO:0000313" key="11">
    <source>
        <dbReference type="EMBL" id="MCX2522700.1"/>
    </source>
</evidence>
<dbReference type="EMBL" id="JAPIVE010000001">
    <property type="protein sequence ID" value="MCX2522700.1"/>
    <property type="molecule type" value="Genomic_DNA"/>
</dbReference>
<proteinExistence type="inferred from homology"/>
<dbReference type="InterPro" id="IPR002541">
    <property type="entry name" value="Cyt_c_assembly"/>
</dbReference>
<feature type="transmembrane region" description="Helical" evidence="9">
    <location>
        <begin position="201"/>
        <end position="221"/>
    </location>
</feature>
<evidence type="ECO:0000256" key="3">
    <source>
        <dbReference type="ARBA" id="ARBA00005840"/>
    </source>
</evidence>
<dbReference type="PANTHER" id="PTHR30071">
    <property type="entry name" value="HEME EXPORTER PROTEIN C"/>
    <property type="match status" value="1"/>
</dbReference>
<dbReference type="PANTHER" id="PTHR30071:SF1">
    <property type="entry name" value="CYTOCHROME B_B6 PROTEIN-RELATED"/>
    <property type="match status" value="1"/>
</dbReference>
<evidence type="ECO:0000256" key="9">
    <source>
        <dbReference type="RuleBase" id="RU364092"/>
    </source>
</evidence>
<keyword evidence="7 9" id="KW-1133">Transmembrane helix</keyword>
<keyword evidence="8 9" id="KW-0472">Membrane</keyword>
<dbReference type="PRINTS" id="PR01386">
    <property type="entry name" value="CCMCBIOGNSIS"/>
</dbReference>
<keyword evidence="9" id="KW-1003">Cell membrane</keyword>
<feature type="domain" description="Cytochrome c assembly protein" evidence="10">
    <location>
        <begin position="19"/>
        <end position="184"/>
    </location>
</feature>
<evidence type="ECO:0000259" key="10">
    <source>
        <dbReference type="Pfam" id="PF01578"/>
    </source>
</evidence>
<dbReference type="NCBIfam" id="TIGR01191">
    <property type="entry name" value="ccmC"/>
    <property type="match status" value="1"/>
</dbReference>
<keyword evidence="9" id="KW-0997">Cell inner membrane</keyword>
<keyword evidence="12" id="KW-1185">Reference proteome</keyword>
<evidence type="ECO:0000256" key="7">
    <source>
        <dbReference type="ARBA" id="ARBA00022989"/>
    </source>
</evidence>
<evidence type="ECO:0000256" key="8">
    <source>
        <dbReference type="ARBA" id="ARBA00023136"/>
    </source>
</evidence>
<dbReference type="AlphaFoldDB" id="A0AA41ZDY2"/>
<dbReference type="RefSeq" id="WP_265895199.1">
    <property type="nucleotide sequence ID" value="NZ_JAPIVE010000001.1"/>
</dbReference>
<dbReference type="GO" id="GO:0005886">
    <property type="term" value="C:plasma membrane"/>
    <property type="evidence" value="ECO:0007669"/>
    <property type="project" value="UniProtKB-SubCell"/>
</dbReference>
<feature type="transmembrane region" description="Helical" evidence="9">
    <location>
        <begin position="161"/>
        <end position="181"/>
    </location>
</feature>
<dbReference type="GO" id="GO:0015232">
    <property type="term" value="F:heme transmembrane transporter activity"/>
    <property type="evidence" value="ECO:0007669"/>
    <property type="project" value="InterPro"/>
</dbReference>
<evidence type="ECO:0000256" key="1">
    <source>
        <dbReference type="ARBA" id="ARBA00002442"/>
    </source>
</evidence>
<feature type="transmembrane region" description="Helical" evidence="9">
    <location>
        <begin position="129"/>
        <end position="149"/>
    </location>
</feature>
<keyword evidence="9" id="KW-0813">Transport</keyword>
<protein>
    <recommendedName>
        <fullName evidence="4 9">Heme exporter protein C</fullName>
    </recommendedName>
    <alternativeName>
        <fullName evidence="9">Cytochrome c-type biogenesis protein</fullName>
    </alternativeName>
</protein>
<evidence type="ECO:0000256" key="4">
    <source>
        <dbReference type="ARBA" id="ARBA00016463"/>
    </source>
</evidence>
<gene>
    <name evidence="9" type="primary">ccmC</name>
    <name evidence="11" type="ORF">OQ287_00410</name>
</gene>